<reference evidence="2" key="1">
    <citation type="submission" date="2016-05" db="EMBL/GenBank/DDBJ databases">
        <title>Comparative genomics of biotechnologically important yeasts.</title>
        <authorList>
            <consortium name="DOE Joint Genome Institute"/>
            <person name="Riley R."/>
            <person name="Haridas S."/>
            <person name="Wolfe K.H."/>
            <person name="Lopes M.R."/>
            <person name="Hittinger C.T."/>
            <person name="Goker M."/>
            <person name="Salamov A."/>
            <person name="Wisecaver J."/>
            <person name="Long T.M."/>
            <person name="Aerts A.L."/>
            <person name="Barry K."/>
            <person name="Choi C."/>
            <person name="Clum A."/>
            <person name="Coughlan A.Y."/>
            <person name="Deshpande S."/>
            <person name="Douglass A.P."/>
            <person name="Hanson S.J."/>
            <person name="Klenk H.-P."/>
            <person name="Labutti K."/>
            <person name="Lapidus A."/>
            <person name="Lindquist E."/>
            <person name="Lipzen A."/>
            <person name="Meier-Kolthoff J.P."/>
            <person name="Ohm R.A."/>
            <person name="Otillar R.P."/>
            <person name="Pangilinan J."/>
            <person name="Peng Y."/>
            <person name="Rokas A."/>
            <person name="Rosa C.A."/>
            <person name="Scheuner C."/>
            <person name="Sibirny A.A."/>
            <person name="Slot J.C."/>
            <person name="Stielow J.B."/>
            <person name="Sun H."/>
            <person name="Kurtzman C.P."/>
            <person name="Blackwell M."/>
            <person name="Grigoriev I.V."/>
            <person name="Jeffries T.W."/>
        </authorList>
    </citation>
    <scope>NUCLEOTIDE SEQUENCE [LARGE SCALE GENOMIC DNA]</scope>
    <source>
        <strain evidence="2">NRRL Y-12698</strain>
    </source>
</reference>
<dbReference type="Proteomes" id="UP000094336">
    <property type="component" value="Unassembled WGS sequence"/>
</dbReference>
<sequence>MVKRKERNKTYIRRVTPPVPNFFFYCSSLSKFPFFDFSITFPFAYNEVLHRLRRRLVGPCFFRLC</sequence>
<organism evidence="1 2">
    <name type="scientific">Babjeviella inositovora NRRL Y-12698</name>
    <dbReference type="NCBI Taxonomy" id="984486"/>
    <lineage>
        <taxon>Eukaryota</taxon>
        <taxon>Fungi</taxon>
        <taxon>Dikarya</taxon>
        <taxon>Ascomycota</taxon>
        <taxon>Saccharomycotina</taxon>
        <taxon>Pichiomycetes</taxon>
        <taxon>Serinales incertae sedis</taxon>
        <taxon>Babjeviella</taxon>
    </lineage>
</organism>
<name>A0A1E3QPB4_9ASCO</name>
<evidence type="ECO:0000313" key="2">
    <source>
        <dbReference type="Proteomes" id="UP000094336"/>
    </source>
</evidence>
<keyword evidence="2" id="KW-1185">Reference proteome</keyword>
<dbReference type="RefSeq" id="XP_018984877.1">
    <property type="nucleotide sequence ID" value="XM_019127162.1"/>
</dbReference>
<dbReference type="GeneID" id="30145015"/>
<dbReference type="EMBL" id="KV454432">
    <property type="protein sequence ID" value="ODQ79549.1"/>
    <property type="molecule type" value="Genomic_DNA"/>
</dbReference>
<dbReference type="AlphaFoldDB" id="A0A1E3QPB4"/>
<evidence type="ECO:0000313" key="1">
    <source>
        <dbReference type="EMBL" id="ODQ79549.1"/>
    </source>
</evidence>
<accession>A0A1E3QPB4</accession>
<proteinExistence type="predicted"/>
<gene>
    <name evidence="1" type="ORF">BABINDRAFT_144518</name>
</gene>
<protein>
    <submittedName>
        <fullName evidence="1">Uncharacterized protein</fullName>
    </submittedName>
</protein>